<evidence type="ECO:0000256" key="7">
    <source>
        <dbReference type="ARBA" id="ARBA00023204"/>
    </source>
</evidence>
<dbReference type="Pfam" id="PF02870">
    <property type="entry name" value="Methyltransf_1N"/>
    <property type="match status" value="1"/>
</dbReference>
<dbReference type="SUPFAM" id="SSF53155">
    <property type="entry name" value="Methylated DNA-protein cysteine methyltransferase domain"/>
    <property type="match status" value="1"/>
</dbReference>
<evidence type="ECO:0000256" key="3">
    <source>
        <dbReference type="ARBA" id="ARBA00022490"/>
    </source>
</evidence>
<comment type="catalytic activity">
    <reaction evidence="8 9">
        <text>a 6-O-methyl-2'-deoxyguanosine in DNA + L-cysteinyl-[protein] = S-methyl-L-cysteinyl-[protein] + a 2'-deoxyguanosine in DNA</text>
        <dbReference type="Rhea" id="RHEA:24000"/>
        <dbReference type="Rhea" id="RHEA-COMP:10131"/>
        <dbReference type="Rhea" id="RHEA-COMP:10132"/>
        <dbReference type="Rhea" id="RHEA-COMP:11367"/>
        <dbReference type="Rhea" id="RHEA-COMP:11368"/>
        <dbReference type="ChEBI" id="CHEBI:29950"/>
        <dbReference type="ChEBI" id="CHEBI:82612"/>
        <dbReference type="ChEBI" id="CHEBI:85445"/>
        <dbReference type="ChEBI" id="CHEBI:85448"/>
        <dbReference type="EC" id="2.1.1.63"/>
    </reaction>
</comment>
<dbReference type="EMBL" id="CP017111">
    <property type="protein sequence ID" value="AOO66705.1"/>
    <property type="molecule type" value="Genomic_DNA"/>
</dbReference>
<feature type="domain" description="Methylated-DNA-[protein]-cysteine S-methyltransferase DNA binding" evidence="10">
    <location>
        <begin position="70"/>
        <end position="148"/>
    </location>
</feature>
<gene>
    <name evidence="12" type="ORF">SHALO_2953</name>
</gene>
<dbReference type="NCBIfam" id="TIGR00589">
    <property type="entry name" value="ogt"/>
    <property type="match status" value="1"/>
</dbReference>
<keyword evidence="13" id="KW-1185">Reference proteome</keyword>
<dbReference type="GO" id="GO:0032259">
    <property type="term" value="P:methylation"/>
    <property type="evidence" value="ECO:0007669"/>
    <property type="project" value="UniProtKB-KW"/>
</dbReference>
<keyword evidence="3 9" id="KW-0963">Cytoplasm</keyword>
<feature type="active site" description="Nucleophile; methyl group acceptor" evidence="9">
    <location>
        <position position="120"/>
    </location>
</feature>
<proteinExistence type="inferred from homology"/>
<dbReference type="GO" id="GO:0006307">
    <property type="term" value="P:DNA alkylation repair"/>
    <property type="evidence" value="ECO:0007669"/>
    <property type="project" value="UniProtKB-UniRule"/>
</dbReference>
<dbReference type="Pfam" id="PF01035">
    <property type="entry name" value="DNA_binding_1"/>
    <property type="match status" value="1"/>
</dbReference>
<dbReference type="Proteomes" id="UP000094609">
    <property type="component" value="Chromosome"/>
</dbReference>
<dbReference type="CDD" id="cd06445">
    <property type="entry name" value="ATase"/>
    <property type="match status" value="1"/>
</dbReference>
<dbReference type="PROSITE" id="PS00374">
    <property type="entry name" value="MGMT"/>
    <property type="match status" value="1"/>
</dbReference>
<keyword evidence="5 9" id="KW-0808">Transferase</keyword>
<comment type="miscellaneous">
    <text evidence="9">This enzyme catalyzes only one turnover and therefore is not strictly catalytic. According to one definition, an enzyme is a biocatalyst that acts repeatedly and over many reaction cycles.</text>
</comment>
<evidence type="ECO:0000256" key="6">
    <source>
        <dbReference type="ARBA" id="ARBA00022763"/>
    </source>
</evidence>
<dbReference type="RefSeq" id="WP_069479217.1">
    <property type="nucleotide sequence ID" value="NZ_CP017111.1"/>
</dbReference>
<dbReference type="Gene3D" id="1.10.10.10">
    <property type="entry name" value="Winged helix-like DNA-binding domain superfamily/Winged helix DNA-binding domain"/>
    <property type="match status" value="1"/>
</dbReference>
<organism evidence="12 13">
    <name type="scientific">Sulfurospirillum halorespirans DSM 13726</name>
    <dbReference type="NCBI Taxonomy" id="1193502"/>
    <lineage>
        <taxon>Bacteria</taxon>
        <taxon>Pseudomonadati</taxon>
        <taxon>Campylobacterota</taxon>
        <taxon>Epsilonproteobacteria</taxon>
        <taxon>Campylobacterales</taxon>
        <taxon>Sulfurospirillaceae</taxon>
        <taxon>Sulfurospirillum</taxon>
    </lineage>
</organism>
<evidence type="ECO:0000313" key="13">
    <source>
        <dbReference type="Proteomes" id="UP000094609"/>
    </source>
</evidence>
<evidence type="ECO:0000256" key="5">
    <source>
        <dbReference type="ARBA" id="ARBA00022679"/>
    </source>
</evidence>
<dbReference type="InterPro" id="IPR023546">
    <property type="entry name" value="MGMT"/>
</dbReference>
<accession>A0A1D7TNY3</accession>
<evidence type="ECO:0000256" key="9">
    <source>
        <dbReference type="HAMAP-Rule" id="MF_00772"/>
    </source>
</evidence>
<dbReference type="InterPro" id="IPR014048">
    <property type="entry name" value="MethylDNA_cys_MeTrfase_DNA-bd"/>
</dbReference>
<dbReference type="Gene3D" id="3.30.160.70">
    <property type="entry name" value="Methylated DNA-protein cysteine methyltransferase domain"/>
    <property type="match status" value="1"/>
</dbReference>
<comment type="similarity">
    <text evidence="2 9">Belongs to the MGMT family.</text>
</comment>
<dbReference type="PANTHER" id="PTHR10815:SF5">
    <property type="entry name" value="METHYLATED-DNA--PROTEIN-CYSTEINE METHYLTRANSFERASE"/>
    <property type="match status" value="1"/>
</dbReference>
<dbReference type="HAMAP" id="MF_00772">
    <property type="entry name" value="OGT"/>
    <property type="match status" value="1"/>
</dbReference>
<dbReference type="EC" id="2.1.1.63" evidence="9"/>
<dbReference type="InterPro" id="IPR036217">
    <property type="entry name" value="MethylDNA_cys_MeTrfase_DNAb"/>
</dbReference>
<sequence length="151" mass="16813">MVYCSFSSPVGLLLISANERGICALDFDDNGEILKDSNQHIELLKKELEAYFSGKLKTFSVPLHPKGTFFQQGVWNVLQNIPYGETISYSQEAELLKHPKATRAVANANGKNKIAIIIPCHRVIAKNGGIGGYSGGLWRKEYLLALEQKYR</sequence>
<name>A0A1D7TNY3_9BACT</name>
<dbReference type="InterPro" id="IPR036631">
    <property type="entry name" value="MGMT_N_sf"/>
</dbReference>
<dbReference type="GO" id="GO:0003908">
    <property type="term" value="F:methylated-DNA-[protein]-cysteine S-methyltransferase activity"/>
    <property type="evidence" value="ECO:0007669"/>
    <property type="project" value="UniProtKB-UniRule"/>
</dbReference>
<evidence type="ECO:0000313" key="12">
    <source>
        <dbReference type="EMBL" id="AOO66705.1"/>
    </source>
</evidence>
<evidence type="ECO:0000256" key="8">
    <source>
        <dbReference type="ARBA" id="ARBA00049348"/>
    </source>
</evidence>
<dbReference type="PANTHER" id="PTHR10815">
    <property type="entry name" value="METHYLATED-DNA--PROTEIN-CYSTEINE METHYLTRANSFERASE"/>
    <property type="match status" value="1"/>
</dbReference>
<reference evidence="13" key="1">
    <citation type="submission" date="2016-08" db="EMBL/GenBank/DDBJ databases">
        <title>Complete genome sequence of the organohalide-respiring Epsilonproteobacterium Sulfurospirillum halorespirans.</title>
        <authorList>
            <person name="Goris T."/>
            <person name="Zimmermann J."/>
            <person name="Schenz B."/>
            <person name="Lemos M."/>
            <person name="Hackermueller J."/>
            <person name="Diekert G."/>
        </authorList>
    </citation>
    <scope>NUCLEOTIDE SEQUENCE [LARGE SCALE GENOMIC DNA]</scope>
    <source>
        <strain>DSM 13726</strain>
        <strain evidence="13">PCE-M2</strain>
    </source>
</reference>
<dbReference type="STRING" id="1193502.SHALO_2953"/>
<evidence type="ECO:0000256" key="2">
    <source>
        <dbReference type="ARBA" id="ARBA00008711"/>
    </source>
</evidence>
<comment type="subcellular location">
    <subcellularLocation>
        <location evidence="9">Cytoplasm</location>
    </subcellularLocation>
</comment>
<keyword evidence="4 9" id="KW-0489">Methyltransferase</keyword>
<evidence type="ECO:0000259" key="10">
    <source>
        <dbReference type="Pfam" id="PF01035"/>
    </source>
</evidence>
<keyword evidence="6 9" id="KW-0227">DNA damage</keyword>
<evidence type="ECO:0000259" key="11">
    <source>
        <dbReference type="Pfam" id="PF02870"/>
    </source>
</evidence>
<comment type="function">
    <text evidence="9">Involved in the cellular defense against the biological effects of O6-methylguanine (O6-MeG) and O4-methylthymine (O4-MeT) in DNA. Repairs the methylated nucleobase in DNA by stoichiometrically transferring the methyl group to a cysteine residue in the enzyme. This is a suicide reaction: the enzyme is irreversibly inactivated.</text>
</comment>
<evidence type="ECO:0000256" key="1">
    <source>
        <dbReference type="ARBA" id="ARBA00001286"/>
    </source>
</evidence>
<dbReference type="InterPro" id="IPR008332">
    <property type="entry name" value="MethylG_MeTrfase_N"/>
</dbReference>
<dbReference type="PATRIC" id="fig|1193502.14.peg.2990"/>
<comment type="catalytic activity">
    <reaction evidence="1 9">
        <text>a 4-O-methyl-thymidine in DNA + L-cysteinyl-[protein] = a thymidine in DNA + S-methyl-L-cysteinyl-[protein]</text>
        <dbReference type="Rhea" id="RHEA:53428"/>
        <dbReference type="Rhea" id="RHEA-COMP:10131"/>
        <dbReference type="Rhea" id="RHEA-COMP:10132"/>
        <dbReference type="Rhea" id="RHEA-COMP:13555"/>
        <dbReference type="Rhea" id="RHEA-COMP:13556"/>
        <dbReference type="ChEBI" id="CHEBI:29950"/>
        <dbReference type="ChEBI" id="CHEBI:82612"/>
        <dbReference type="ChEBI" id="CHEBI:137386"/>
        <dbReference type="ChEBI" id="CHEBI:137387"/>
        <dbReference type="EC" id="2.1.1.63"/>
    </reaction>
</comment>
<dbReference type="KEGG" id="shal:SHALO_2953"/>
<dbReference type="FunFam" id="1.10.10.10:FF:000214">
    <property type="entry name" value="Methylated-DNA--protein-cysteine methyltransferase"/>
    <property type="match status" value="1"/>
</dbReference>
<keyword evidence="7 9" id="KW-0234">DNA repair</keyword>
<dbReference type="InterPro" id="IPR001497">
    <property type="entry name" value="MethylDNA_cys_MeTrfase_AS"/>
</dbReference>
<dbReference type="GO" id="GO:0005737">
    <property type="term" value="C:cytoplasm"/>
    <property type="evidence" value="ECO:0007669"/>
    <property type="project" value="UniProtKB-SubCell"/>
</dbReference>
<evidence type="ECO:0000256" key="4">
    <source>
        <dbReference type="ARBA" id="ARBA00022603"/>
    </source>
</evidence>
<dbReference type="SUPFAM" id="SSF46767">
    <property type="entry name" value="Methylated DNA-protein cysteine methyltransferase, C-terminal domain"/>
    <property type="match status" value="1"/>
</dbReference>
<dbReference type="InterPro" id="IPR036388">
    <property type="entry name" value="WH-like_DNA-bd_sf"/>
</dbReference>
<dbReference type="AlphaFoldDB" id="A0A1D7TNY3"/>
<protein>
    <recommendedName>
        <fullName evidence="9">Methylated-DNA--protein-cysteine methyltransferase</fullName>
        <ecNumber evidence="9">2.1.1.63</ecNumber>
    </recommendedName>
    <alternativeName>
        <fullName evidence="9">6-O-methylguanine-DNA methyltransferase</fullName>
        <shortName evidence="9">MGMT</shortName>
    </alternativeName>
    <alternativeName>
        <fullName evidence="9">O-6-methylguanine-DNA-alkyltransferase</fullName>
    </alternativeName>
</protein>
<feature type="domain" description="Methylguanine DNA methyltransferase ribonuclease-like" evidence="11">
    <location>
        <begin position="1"/>
        <end position="64"/>
    </location>
</feature>